<proteinExistence type="predicted"/>
<comment type="caution">
    <text evidence="1">The sequence shown here is derived from an EMBL/GenBank/DDBJ whole genome shotgun (WGS) entry which is preliminary data.</text>
</comment>
<organism evidence="1 2">
    <name type="scientific">Melastoma candidum</name>
    <dbReference type="NCBI Taxonomy" id="119954"/>
    <lineage>
        <taxon>Eukaryota</taxon>
        <taxon>Viridiplantae</taxon>
        <taxon>Streptophyta</taxon>
        <taxon>Embryophyta</taxon>
        <taxon>Tracheophyta</taxon>
        <taxon>Spermatophyta</taxon>
        <taxon>Magnoliopsida</taxon>
        <taxon>eudicotyledons</taxon>
        <taxon>Gunneridae</taxon>
        <taxon>Pentapetalae</taxon>
        <taxon>rosids</taxon>
        <taxon>malvids</taxon>
        <taxon>Myrtales</taxon>
        <taxon>Melastomataceae</taxon>
        <taxon>Melastomatoideae</taxon>
        <taxon>Melastomateae</taxon>
        <taxon>Melastoma</taxon>
    </lineage>
</organism>
<sequence length="233" mass="26040">MGSEANASHGDDTDVTEDESVTRPSPGKSKLGKVPKRIHKAAREKQKRKHLNELFQDLAIALELNQQNNCKASILNEAARLLKGFFSQIESLKMENETLLSESQYVTVEKNELKAENSVMEEQIEKLRNELKARIAESTPDLNELPPDIPQPELVPSVPVAEPPLQQAHALFIIPLQPEVPSFNVPPAQIGKPHPRYPTPEDGWPSQLLSKTTELKLYDDSNDSSRERGPGRM</sequence>
<reference evidence="2" key="1">
    <citation type="journal article" date="2023" name="Front. Plant Sci.">
        <title>Chromosomal-level genome assembly of Melastoma candidum provides insights into trichome evolution.</title>
        <authorList>
            <person name="Zhong Y."/>
            <person name="Wu W."/>
            <person name="Sun C."/>
            <person name="Zou P."/>
            <person name="Liu Y."/>
            <person name="Dai S."/>
            <person name="Zhou R."/>
        </authorList>
    </citation>
    <scope>NUCLEOTIDE SEQUENCE [LARGE SCALE GENOMIC DNA]</scope>
</reference>
<dbReference type="Proteomes" id="UP001057402">
    <property type="component" value="Chromosome 7"/>
</dbReference>
<protein>
    <submittedName>
        <fullName evidence="1">Uncharacterized protein</fullName>
    </submittedName>
</protein>
<evidence type="ECO:0000313" key="1">
    <source>
        <dbReference type="EMBL" id="KAI4342571.1"/>
    </source>
</evidence>
<evidence type="ECO:0000313" key="2">
    <source>
        <dbReference type="Proteomes" id="UP001057402"/>
    </source>
</evidence>
<name>A0ACB9P5M3_9MYRT</name>
<keyword evidence="2" id="KW-1185">Reference proteome</keyword>
<dbReference type="EMBL" id="CM042886">
    <property type="protein sequence ID" value="KAI4342571.1"/>
    <property type="molecule type" value="Genomic_DNA"/>
</dbReference>
<accession>A0ACB9P5M3</accession>
<gene>
    <name evidence="1" type="ORF">MLD38_027184</name>
</gene>